<feature type="region of interest" description="Disordered" evidence="5">
    <location>
        <begin position="499"/>
        <end position="549"/>
    </location>
</feature>
<evidence type="ECO:0000256" key="4">
    <source>
        <dbReference type="ARBA" id="ARBA00023306"/>
    </source>
</evidence>
<feature type="region of interest" description="Disordered" evidence="5">
    <location>
        <begin position="362"/>
        <end position="387"/>
    </location>
</feature>
<dbReference type="InterPro" id="IPR005234">
    <property type="entry name" value="ScpB_csome_segregation"/>
</dbReference>
<dbReference type="GO" id="GO:0051301">
    <property type="term" value="P:cell division"/>
    <property type="evidence" value="ECO:0007669"/>
    <property type="project" value="UniProtKB-KW"/>
</dbReference>
<dbReference type="PANTHER" id="PTHR34298">
    <property type="entry name" value="SEGREGATION AND CONDENSATION PROTEIN B"/>
    <property type="match status" value="1"/>
</dbReference>
<keyword evidence="2" id="KW-0132">Cell division</keyword>
<feature type="compositionally biased region" description="Polar residues" evidence="5">
    <location>
        <begin position="520"/>
        <end position="531"/>
    </location>
</feature>
<sequence>MEPEKIKKVIEAAIFAADAPLSIEKLRGLFLETGEPDVSIVREQLQQLSDDYAGRGIELVQVASGWRFQVNQECARIVSRLWDEKPQRYSRAFLETLALIAYRQPVTRGEIEAVRGVAVSSNIMRNMQEREWIRVVGHRDVPGRPSLYATTRQFLDDFGLTSLDQLPALSELKDINQLAEKLDLFDSVPPAEGNQITGDAADQTANVEIVENTTQVDPQNPEGTADTQVKLATSEPENLPAADQAQATGQGQDLTQDKAPAQDDNWLTPVAQIQLPEFELPSIPDKSDIALADAVFEQHSAGQQDSELEDSELDNTELVKPEQAAVSSEISELENTKLTAPELNNLAPESPVFEADGLAIDDSEQSESGKAELTEIESEQSPSASVIQSLPSMPIAEFEGAPLTELLQQADQPFVEANETVEPANDAVEIHQTIDAPAIENLNDSATEELNPSQQQLVDQLTHLLSPDDNSLQNIEYGQSDTPLEPDALALPIEKRQDAQLDSDVFEQTNSEEIEVLEPSQVSNTTNSESDPTNKHVSADEAPGMQEDV</sequence>
<proteinExistence type="predicted"/>
<evidence type="ECO:0000256" key="1">
    <source>
        <dbReference type="ARBA" id="ARBA00022490"/>
    </source>
</evidence>
<evidence type="ECO:0000256" key="5">
    <source>
        <dbReference type="SAM" id="MobiDB-lite"/>
    </source>
</evidence>
<dbReference type="InterPro" id="IPR036390">
    <property type="entry name" value="WH_DNA-bd_sf"/>
</dbReference>
<dbReference type="RefSeq" id="WP_116685233.1">
    <property type="nucleotide sequence ID" value="NZ_CAWNYD010000001.1"/>
</dbReference>
<dbReference type="NCBIfam" id="TIGR00281">
    <property type="entry name" value="SMC-Scp complex subunit ScpB"/>
    <property type="match status" value="1"/>
</dbReference>
<keyword evidence="4" id="KW-0131">Cell cycle</keyword>
<keyword evidence="1" id="KW-0963">Cytoplasm</keyword>
<reference evidence="6 7" key="1">
    <citation type="submission" date="2018-04" db="EMBL/GenBank/DDBJ databases">
        <title>Thalassorhabdus spongiae gen. nov., sp. nov., isolated from a marine sponge in South-West Iceland.</title>
        <authorList>
            <person name="Knobloch S."/>
            <person name="Daussin A."/>
            <person name="Johannsson R."/>
            <person name="Marteinsson V.T."/>
        </authorList>
    </citation>
    <scope>NUCLEOTIDE SEQUENCE [LARGE SCALE GENOMIC DNA]</scope>
    <source>
        <strain evidence="6 7">Hp12</strain>
    </source>
</reference>
<evidence type="ECO:0000256" key="2">
    <source>
        <dbReference type="ARBA" id="ARBA00022618"/>
    </source>
</evidence>
<evidence type="ECO:0000256" key="3">
    <source>
        <dbReference type="ARBA" id="ARBA00022829"/>
    </source>
</evidence>
<organism evidence="6 7">
    <name type="scientific">Pelagibaculum spongiae</name>
    <dbReference type="NCBI Taxonomy" id="2080658"/>
    <lineage>
        <taxon>Bacteria</taxon>
        <taxon>Pseudomonadati</taxon>
        <taxon>Pseudomonadota</taxon>
        <taxon>Gammaproteobacteria</taxon>
        <taxon>Oceanospirillales</taxon>
        <taxon>Pelagibaculum</taxon>
    </lineage>
</organism>
<dbReference type="PANTHER" id="PTHR34298:SF2">
    <property type="entry name" value="SEGREGATION AND CONDENSATION PROTEIN B"/>
    <property type="match status" value="1"/>
</dbReference>
<dbReference type="InterPro" id="IPR036388">
    <property type="entry name" value="WH-like_DNA-bd_sf"/>
</dbReference>
<gene>
    <name evidence="6" type="primary">scpB</name>
    <name evidence="6" type="ORF">DC094_01015</name>
</gene>
<dbReference type="AlphaFoldDB" id="A0A2V1GX22"/>
<keyword evidence="3" id="KW-0159">Chromosome partition</keyword>
<dbReference type="Proteomes" id="UP000244906">
    <property type="component" value="Unassembled WGS sequence"/>
</dbReference>
<dbReference type="Gene3D" id="1.10.10.10">
    <property type="entry name" value="Winged helix-like DNA-binding domain superfamily/Winged helix DNA-binding domain"/>
    <property type="match status" value="2"/>
</dbReference>
<dbReference type="Pfam" id="PF04079">
    <property type="entry name" value="SMC_ScpB"/>
    <property type="match status" value="1"/>
</dbReference>
<dbReference type="GO" id="GO:0051304">
    <property type="term" value="P:chromosome separation"/>
    <property type="evidence" value="ECO:0007669"/>
    <property type="project" value="InterPro"/>
</dbReference>
<dbReference type="SUPFAM" id="SSF46785">
    <property type="entry name" value="Winged helix' DNA-binding domain"/>
    <property type="match status" value="2"/>
</dbReference>
<dbReference type="OrthoDB" id="9806226at2"/>
<evidence type="ECO:0000313" key="6">
    <source>
        <dbReference type="EMBL" id="PVZ71644.1"/>
    </source>
</evidence>
<accession>A0A2V1GX22</accession>
<keyword evidence="7" id="KW-1185">Reference proteome</keyword>
<evidence type="ECO:0000313" key="7">
    <source>
        <dbReference type="Proteomes" id="UP000244906"/>
    </source>
</evidence>
<comment type="caution">
    <text evidence="6">The sequence shown here is derived from an EMBL/GenBank/DDBJ whole genome shotgun (WGS) entry which is preliminary data.</text>
</comment>
<name>A0A2V1GX22_9GAMM</name>
<dbReference type="EMBL" id="QDDL01000001">
    <property type="protein sequence ID" value="PVZ71644.1"/>
    <property type="molecule type" value="Genomic_DNA"/>
</dbReference>
<protein>
    <submittedName>
        <fullName evidence="6">SMC-Scp complex subunit ScpB</fullName>
    </submittedName>
</protein>